<dbReference type="EMBL" id="CP001398">
    <property type="protein sequence ID" value="ACS32694.1"/>
    <property type="molecule type" value="Genomic_DNA"/>
</dbReference>
<evidence type="ECO:0000256" key="1">
    <source>
        <dbReference type="SAM" id="Phobius"/>
    </source>
</evidence>
<proteinExistence type="predicted"/>
<feature type="transmembrane region" description="Helical" evidence="1">
    <location>
        <begin position="152"/>
        <end position="173"/>
    </location>
</feature>
<keyword evidence="1" id="KW-1133">Transmembrane helix</keyword>
<dbReference type="STRING" id="593117.TGAM_0192"/>
<name>C5A382_THEGJ</name>
<feature type="transmembrane region" description="Helical" evidence="1">
    <location>
        <begin position="88"/>
        <end position="106"/>
    </location>
</feature>
<dbReference type="InterPro" id="IPR025403">
    <property type="entry name" value="TgpA-like_C"/>
</dbReference>
<dbReference type="PATRIC" id="fig|593117.10.peg.194"/>
<feature type="transmembrane region" description="Helical" evidence="1">
    <location>
        <begin position="44"/>
        <end position="68"/>
    </location>
</feature>
<dbReference type="eggNOG" id="arCOG05832">
    <property type="taxonomic scope" value="Archaea"/>
</dbReference>
<dbReference type="Proteomes" id="UP000001488">
    <property type="component" value="Chromosome"/>
</dbReference>
<keyword evidence="4" id="KW-1185">Reference proteome</keyword>
<organism evidence="3 4">
    <name type="scientific">Thermococcus gammatolerans (strain DSM 15229 / JCM 11827 / EJ3)</name>
    <dbReference type="NCBI Taxonomy" id="593117"/>
    <lineage>
        <taxon>Archaea</taxon>
        <taxon>Methanobacteriati</taxon>
        <taxon>Methanobacteriota</taxon>
        <taxon>Thermococci</taxon>
        <taxon>Thermococcales</taxon>
        <taxon>Thermococcaceae</taxon>
        <taxon>Thermococcus</taxon>
    </lineage>
</organism>
<dbReference type="KEGG" id="tga:TGAM_0192"/>
<reference evidence="3 4" key="1">
    <citation type="journal article" date="2007" name="Genome Biol.">
        <title>Genome analysis and genome-wide proteomics of Thermococcus gammatolerans, the most radioresistant organism known amongst the Archaea.</title>
        <authorList>
            <person name="Zivanovic Y."/>
            <person name="Armengaud J."/>
            <person name="Lagorce A."/>
            <person name="Leplat C."/>
            <person name="Guerin P."/>
            <person name="Dutertre M."/>
            <person name="Anthouard V."/>
            <person name="Forterre P."/>
            <person name="Wincker P."/>
            <person name="Confalonieri F."/>
        </authorList>
    </citation>
    <scope>NUCLEOTIDE SEQUENCE [LARGE SCALE GENOMIC DNA]</scope>
    <source>
        <strain evidence="4">DSM 15229 / JCM 11827 / EJ3</strain>
    </source>
</reference>
<dbReference type="RefSeq" id="WP_015857814.1">
    <property type="nucleotide sequence ID" value="NC_012804.1"/>
</dbReference>
<evidence type="ECO:0000259" key="2">
    <source>
        <dbReference type="Pfam" id="PF13559"/>
    </source>
</evidence>
<evidence type="ECO:0000313" key="3">
    <source>
        <dbReference type="EMBL" id="ACS32694.1"/>
    </source>
</evidence>
<protein>
    <recommendedName>
        <fullName evidence="2">Protein-glutamine gamma-glutamyltransferase-like C-terminal domain-containing protein</fullName>
    </recommendedName>
</protein>
<evidence type="ECO:0000313" key="4">
    <source>
        <dbReference type="Proteomes" id="UP000001488"/>
    </source>
</evidence>
<feature type="domain" description="Protein-glutamine gamma-glutamyltransferase-like C-terminal" evidence="2">
    <location>
        <begin position="215"/>
        <end position="279"/>
    </location>
</feature>
<keyword evidence="1" id="KW-0472">Membrane</keyword>
<accession>C5A382</accession>
<dbReference type="HOGENOM" id="CLU_084679_0_0_2"/>
<sequence>MELRQMSIRTKALTVMLGILLLMALLFHSTVRQGEIERSSSSPAIWSIIISVAAIASMMIVLLLFLSWRDVPGKRKDLYKDGRAFTRAIAFFVTALFFGAVLQILAGGGHPLPLNATANNTTNTPGVIGTPQSYNVSPHQAKEGGTFSFPVWIGYTIGVAFVIFLVIWGTNYYREIIRRRKRKAIKLKAEAFDRKLHEEGLEAFDNPRDAIVGIYKNAVLWLEYLGVPYRESWTHWEHAQRVGFRKEIFIELTRLFEKAKYAPEKVTWEDAERALKAYREMRREMDENT</sequence>
<keyword evidence="1" id="KW-0812">Transmembrane</keyword>
<gene>
    <name evidence="3" type="ordered locus">TGAM_0192</name>
</gene>
<dbReference type="AlphaFoldDB" id="C5A382"/>
<dbReference type="GeneID" id="7988767"/>
<dbReference type="Pfam" id="PF13559">
    <property type="entry name" value="DUF4129"/>
    <property type="match status" value="1"/>
</dbReference>
<dbReference type="PaxDb" id="593117-TGAM_0192"/>